<evidence type="ECO:0000313" key="1">
    <source>
        <dbReference type="EMBL" id="KAL3534576.1"/>
    </source>
</evidence>
<organism evidence="1 2">
    <name type="scientific">Cinchona calisaya</name>
    <dbReference type="NCBI Taxonomy" id="153742"/>
    <lineage>
        <taxon>Eukaryota</taxon>
        <taxon>Viridiplantae</taxon>
        <taxon>Streptophyta</taxon>
        <taxon>Embryophyta</taxon>
        <taxon>Tracheophyta</taxon>
        <taxon>Spermatophyta</taxon>
        <taxon>Magnoliopsida</taxon>
        <taxon>eudicotyledons</taxon>
        <taxon>Gunneridae</taxon>
        <taxon>Pentapetalae</taxon>
        <taxon>asterids</taxon>
        <taxon>lamiids</taxon>
        <taxon>Gentianales</taxon>
        <taxon>Rubiaceae</taxon>
        <taxon>Cinchonoideae</taxon>
        <taxon>Cinchoneae</taxon>
        <taxon>Cinchona</taxon>
    </lineage>
</organism>
<name>A0ABD3AU20_9GENT</name>
<gene>
    <name evidence="1" type="ORF">ACH5RR_003037</name>
</gene>
<sequence>MSPAGSGNTLSERMDCQEHAFSNLIDRLGKLLAGYNMLQYLRELKANFTTMKNHVSTLSGMDVMAMVDTGPTYNFVTGREVRRQNLDLKKNGYHIKAVNSKAQSVLDLATVQLTLGPSSS</sequence>
<reference evidence="1 2" key="1">
    <citation type="submission" date="2024-11" db="EMBL/GenBank/DDBJ databases">
        <title>A near-complete genome assembly of Cinchona calisaya.</title>
        <authorList>
            <person name="Lian D.C."/>
            <person name="Zhao X.W."/>
            <person name="Wei L."/>
        </authorList>
    </citation>
    <scope>NUCLEOTIDE SEQUENCE [LARGE SCALE GENOMIC DNA]</scope>
    <source>
        <tissue evidence="1">Nenye</tissue>
    </source>
</reference>
<evidence type="ECO:0000313" key="2">
    <source>
        <dbReference type="Proteomes" id="UP001630127"/>
    </source>
</evidence>
<protein>
    <submittedName>
        <fullName evidence="1">Uncharacterized protein</fullName>
    </submittedName>
</protein>
<comment type="caution">
    <text evidence="1">The sequence shown here is derived from an EMBL/GenBank/DDBJ whole genome shotgun (WGS) entry which is preliminary data.</text>
</comment>
<accession>A0ABD3AU20</accession>
<dbReference type="Proteomes" id="UP001630127">
    <property type="component" value="Unassembled WGS sequence"/>
</dbReference>
<keyword evidence="2" id="KW-1185">Reference proteome</keyword>
<dbReference type="EMBL" id="JBJUIK010000002">
    <property type="protein sequence ID" value="KAL3534576.1"/>
    <property type="molecule type" value="Genomic_DNA"/>
</dbReference>
<dbReference type="AlphaFoldDB" id="A0ABD3AU20"/>
<proteinExistence type="predicted"/>